<protein>
    <submittedName>
        <fullName evidence="2">Uncharacterized protein</fullName>
    </submittedName>
</protein>
<accession>A0A2U1Q8F6</accession>
<evidence type="ECO:0000256" key="1">
    <source>
        <dbReference type="SAM" id="MobiDB-lite"/>
    </source>
</evidence>
<feature type="region of interest" description="Disordered" evidence="1">
    <location>
        <begin position="193"/>
        <end position="220"/>
    </location>
</feature>
<dbReference type="PANTHER" id="PTHR47270">
    <property type="entry name" value="PROTEIN MLP1-LIKE"/>
    <property type="match status" value="1"/>
</dbReference>
<name>A0A2U1Q8F6_ARTAN</name>
<reference evidence="2 3" key="1">
    <citation type="journal article" date="2018" name="Mol. Plant">
        <title>The genome of Artemisia annua provides insight into the evolution of Asteraceae family and artemisinin biosynthesis.</title>
        <authorList>
            <person name="Shen Q."/>
            <person name="Zhang L."/>
            <person name="Liao Z."/>
            <person name="Wang S."/>
            <person name="Yan T."/>
            <person name="Shi P."/>
            <person name="Liu M."/>
            <person name="Fu X."/>
            <person name="Pan Q."/>
            <person name="Wang Y."/>
            <person name="Lv Z."/>
            <person name="Lu X."/>
            <person name="Zhang F."/>
            <person name="Jiang W."/>
            <person name="Ma Y."/>
            <person name="Chen M."/>
            <person name="Hao X."/>
            <person name="Li L."/>
            <person name="Tang Y."/>
            <person name="Lv G."/>
            <person name="Zhou Y."/>
            <person name="Sun X."/>
            <person name="Brodelius P.E."/>
            <person name="Rose J.K.C."/>
            <person name="Tang K."/>
        </authorList>
    </citation>
    <scope>NUCLEOTIDE SEQUENCE [LARGE SCALE GENOMIC DNA]</scope>
    <source>
        <strain evidence="3">cv. Huhao1</strain>
        <tissue evidence="2">Leaf</tissue>
    </source>
</reference>
<evidence type="ECO:0000313" key="2">
    <source>
        <dbReference type="EMBL" id="PWA94296.1"/>
    </source>
</evidence>
<dbReference type="OrthoDB" id="658575at2759"/>
<dbReference type="EMBL" id="PKPP01000323">
    <property type="protein sequence ID" value="PWA94296.1"/>
    <property type="molecule type" value="Genomic_DNA"/>
</dbReference>
<dbReference type="Proteomes" id="UP000245207">
    <property type="component" value="Unassembled WGS sequence"/>
</dbReference>
<proteinExistence type="predicted"/>
<feature type="compositionally biased region" description="Basic and acidic residues" evidence="1">
    <location>
        <begin position="210"/>
        <end position="220"/>
    </location>
</feature>
<evidence type="ECO:0000313" key="3">
    <source>
        <dbReference type="Proteomes" id="UP000245207"/>
    </source>
</evidence>
<keyword evidence="3" id="KW-1185">Reference proteome</keyword>
<dbReference type="PANTHER" id="PTHR47270:SF3">
    <property type="entry name" value="HYPOTETICAL PROTEIN"/>
    <property type="match status" value="1"/>
</dbReference>
<gene>
    <name evidence="2" type="ORF">CTI12_AA052270</name>
</gene>
<feature type="compositionally biased region" description="Polar residues" evidence="1">
    <location>
        <begin position="193"/>
        <end position="203"/>
    </location>
</feature>
<organism evidence="2 3">
    <name type="scientific">Artemisia annua</name>
    <name type="common">Sweet wormwood</name>
    <dbReference type="NCBI Taxonomy" id="35608"/>
    <lineage>
        <taxon>Eukaryota</taxon>
        <taxon>Viridiplantae</taxon>
        <taxon>Streptophyta</taxon>
        <taxon>Embryophyta</taxon>
        <taxon>Tracheophyta</taxon>
        <taxon>Spermatophyta</taxon>
        <taxon>Magnoliopsida</taxon>
        <taxon>eudicotyledons</taxon>
        <taxon>Gunneridae</taxon>
        <taxon>Pentapetalae</taxon>
        <taxon>asterids</taxon>
        <taxon>campanulids</taxon>
        <taxon>Asterales</taxon>
        <taxon>Asteraceae</taxon>
        <taxon>Asteroideae</taxon>
        <taxon>Anthemideae</taxon>
        <taxon>Artemisiinae</taxon>
        <taxon>Artemisia</taxon>
    </lineage>
</organism>
<dbReference type="AlphaFoldDB" id="A0A2U1Q8F6"/>
<dbReference type="STRING" id="35608.A0A2U1Q8F6"/>
<comment type="caution">
    <text evidence="2">The sequence shown here is derived from an EMBL/GenBank/DDBJ whole genome shotgun (WGS) entry which is preliminary data.</text>
</comment>
<sequence length="220" mass="25547">MQNDLELKLTVSEYERQQLIKESACLTEKMHKTLNLENEVFDYKERKEKNVYEKLMKLEGDLTAKNTSRLNDVDMENEISRIKSANLQSQLEIQQLEGEKNECLKKKEDLKLQALMSLVLKNISINKYCLKLKLMRLLMEITSIEFNFKGHRPKKDTTFSNEDVNTGIKKVNEDTDSEEDEVCNETANFVTSNPKVNKASTNGTGVGKSSLHEHWRDLRR</sequence>